<dbReference type="AlphaFoldDB" id="A0A804MIR2"/>
<dbReference type="PANTHER" id="PTHR31776">
    <property type="entry name" value="ALPHA-L-ARABINOFURANOSIDASE 1"/>
    <property type="match status" value="1"/>
</dbReference>
<evidence type="ECO:0000256" key="2">
    <source>
        <dbReference type="SAM" id="MobiDB-lite"/>
    </source>
</evidence>
<dbReference type="EnsemblPlants" id="Zm00001eb088900_T001">
    <property type="protein sequence ID" value="Zm00001eb088900_P001"/>
    <property type="gene ID" value="Zm00001eb088900"/>
</dbReference>
<dbReference type="SUPFAM" id="SSF51445">
    <property type="entry name" value="(Trans)glycosidases"/>
    <property type="match status" value="1"/>
</dbReference>
<feature type="domain" description="Alpha-L-arabinofuranosidase C-terminal" evidence="3">
    <location>
        <begin position="145"/>
        <end position="316"/>
    </location>
</feature>
<name>A0A804MIR2_MAIZE</name>
<dbReference type="FunFam" id="3.20.20.80:FF:000546">
    <property type="entry name" value="Alpha-L-arabinofuranosidase 1"/>
    <property type="match status" value="1"/>
</dbReference>
<dbReference type="InterPro" id="IPR017853">
    <property type="entry name" value="GH"/>
</dbReference>
<protein>
    <recommendedName>
        <fullName evidence="3">Alpha-L-arabinofuranosidase C-terminal domain-containing protein</fullName>
    </recommendedName>
</protein>
<dbReference type="InParanoid" id="A0A804MIR2"/>
<dbReference type="InterPro" id="IPR010720">
    <property type="entry name" value="Alpha-L-AF_C"/>
</dbReference>
<dbReference type="SMART" id="SM00813">
    <property type="entry name" value="Alpha-L-AF_C"/>
    <property type="match status" value="1"/>
</dbReference>
<evidence type="ECO:0000259" key="3">
    <source>
        <dbReference type="SMART" id="SM00813"/>
    </source>
</evidence>
<evidence type="ECO:0000313" key="4">
    <source>
        <dbReference type="EnsemblPlants" id="Zm00001eb088900_P001"/>
    </source>
</evidence>
<dbReference type="GO" id="GO:0016787">
    <property type="term" value="F:hydrolase activity"/>
    <property type="evidence" value="ECO:0000318"/>
    <property type="project" value="GO_Central"/>
</dbReference>
<dbReference type="GO" id="GO:0046556">
    <property type="term" value="F:alpha-L-arabinofuranosidase activity"/>
    <property type="evidence" value="ECO:0007669"/>
    <property type="project" value="UniProtKB-EC"/>
</dbReference>
<dbReference type="PANTHER" id="PTHR31776:SF0">
    <property type="entry name" value="ALPHA-L-ARABINOFURANOSIDASE 1"/>
    <property type="match status" value="1"/>
</dbReference>
<keyword evidence="1" id="KW-0325">Glycoprotein</keyword>
<dbReference type="Gene3D" id="3.20.20.80">
    <property type="entry name" value="Glycosidases"/>
    <property type="match status" value="1"/>
</dbReference>
<dbReference type="InterPro" id="IPR051563">
    <property type="entry name" value="Glycosyl_Hydrolase_51"/>
</dbReference>
<sequence>MAARLASQQAIPPIAAGAPPIGSSPSCRESRTTPECLRWRLNLAGGEFLRQRSYCHLPSLGVTRFSLCYGGGCEGRERRMARRTRGFTRSTEKWRGAQGAPIYPPANPGTDWRKAAHAREDHGGVLLRPHAIMSYIIRILHAIVSEYAVTGNDAGRGTLIAALAEAAFLIGLERNSDVVEMASCAPLFVNGNDQRWNPDAIVFNSWQHYGCPNYWMRVFFKDSSGATLHPSTIQLPNYDQLVTSAITWNNPHDGNTYMKIKDVNFGSKVVSLNISVTRLETDIQTFGSIKTVLTSGWLRDENSFQQPDKVVPAAVQ</sequence>
<feature type="region of interest" description="Disordered" evidence="2">
    <location>
        <begin position="1"/>
        <end position="29"/>
    </location>
</feature>
<evidence type="ECO:0000313" key="5">
    <source>
        <dbReference type="Proteomes" id="UP000007305"/>
    </source>
</evidence>
<dbReference type="GO" id="GO:0046373">
    <property type="term" value="P:L-arabinose metabolic process"/>
    <property type="evidence" value="ECO:0007669"/>
    <property type="project" value="InterPro"/>
</dbReference>
<reference evidence="4" key="3">
    <citation type="submission" date="2021-05" db="UniProtKB">
        <authorList>
            <consortium name="EnsemblPlants"/>
        </authorList>
    </citation>
    <scope>IDENTIFICATION</scope>
    <source>
        <strain evidence="4">cv. B73</strain>
    </source>
</reference>
<evidence type="ECO:0000256" key="1">
    <source>
        <dbReference type="ARBA" id="ARBA00023180"/>
    </source>
</evidence>
<reference evidence="4" key="2">
    <citation type="submission" date="2019-07" db="EMBL/GenBank/DDBJ databases">
        <authorList>
            <person name="Seetharam A."/>
            <person name="Woodhouse M."/>
            <person name="Cannon E."/>
        </authorList>
    </citation>
    <scope>NUCLEOTIDE SEQUENCE [LARGE SCALE GENOMIC DNA]</scope>
    <source>
        <strain evidence="4">cv. B73</strain>
    </source>
</reference>
<organism evidence="4 5">
    <name type="scientific">Zea mays</name>
    <name type="common">Maize</name>
    <dbReference type="NCBI Taxonomy" id="4577"/>
    <lineage>
        <taxon>Eukaryota</taxon>
        <taxon>Viridiplantae</taxon>
        <taxon>Streptophyta</taxon>
        <taxon>Embryophyta</taxon>
        <taxon>Tracheophyta</taxon>
        <taxon>Spermatophyta</taxon>
        <taxon>Magnoliopsida</taxon>
        <taxon>Liliopsida</taxon>
        <taxon>Poales</taxon>
        <taxon>Poaceae</taxon>
        <taxon>PACMAD clade</taxon>
        <taxon>Panicoideae</taxon>
        <taxon>Andropogonodae</taxon>
        <taxon>Andropogoneae</taxon>
        <taxon>Tripsacinae</taxon>
        <taxon>Zea</taxon>
    </lineage>
</organism>
<keyword evidence="5" id="KW-1185">Reference proteome</keyword>
<feature type="compositionally biased region" description="Low complexity" evidence="2">
    <location>
        <begin position="1"/>
        <end position="26"/>
    </location>
</feature>
<dbReference type="Proteomes" id="UP000007305">
    <property type="component" value="Chromosome 2"/>
</dbReference>
<dbReference type="Gramene" id="Zm00001eb088900_T001">
    <property type="protein sequence ID" value="Zm00001eb088900_P001"/>
    <property type="gene ID" value="Zm00001eb088900"/>
</dbReference>
<reference evidence="5" key="1">
    <citation type="submission" date="2015-12" db="EMBL/GenBank/DDBJ databases">
        <title>Update maize B73 reference genome by single molecule sequencing technologies.</title>
        <authorList>
            <consortium name="Maize Genome Sequencing Project"/>
            <person name="Ware D."/>
        </authorList>
    </citation>
    <scope>NUCLEOTIDE SEQUENCE [LARGE SCALE GENOMIC DNA]</scope>
    <source>
        <strain evidence="5">cv. B73</strain>
    </source>
</reference>
<proteinExistence type="predicted"/>
<accession>A0A804MIR2</accession>
<dbReference type="Pfam" id="PF06964">
    <property type="entry name" value="Alpha-L-AF_C"/>
    <property type="match status" value="1"/>
</dbReference>